<name>A0A0A9Y3T4_LYGHE</name>
<accession>A0A0A9Y3T4</accession>
<feature type="chain" id="PRO_5002053260" evidence="1">
    <location>
        <begin position="19"/>
        <end position="153"/>
    </location>
</feature>
<reference evidence="2" key="1">
    <citation type="journal article" date="2014" name="PLoS ONE">
        <title>Transcriptome-Based Identification of ABC Transporters in the Western Tarnished Plant Bug Lygus hesperus.</title>
        <authorList>
            <person name="Hull J.J."/>
            <person name="Chaney K."/>
            <person name="Geib S.M."/>
            <person name="Fabrick J.A."/>
            <person name="Brent C.S."/>
            <person name="Walsh D."/>
            <person name="Lavine L.C."/>
        </authorList>
    </citation>
    <scope>NUCLEOTIDE SEQUENCE</scope>
</reference>
<evidence type="ECO:0000313" key="2">
    <source>
        <dbReference type="EMBL" id="JAG26844.1"/>
    </source>
</evidence>
<reference evidence="2" key="2">
    <citation type="submission" date="2014-07" db="EMBL/GenBank/DDBJ databases">
        <authorList>
            <person name="Hull J."/>
        </authorList>
    </citation>
    <scope>NUCLEOTIDE SEQUENCE</scope>
</reference>
<proteinExistence type="predicted"/>
<dbReference type="EMBL" id="GBHO01016760">
    <property type="protein sequence ID" value="JAG26844.1"/>
    <property type="molecule type" value="Transcribed_RNA"/>
</dbReference>
<gene>
    <name evidence="2" type="primary">tinc_2</name>
    <name evidence="2" type="ORF">CM83_23120</name>
</gene>
<dbReference type="AlphaFoldDB" id="A0A0A9Y3T4"/>
<organism evidence="2">
    <name type="scientific">Lygus hesperus</name>
    <name type="common">Western plant bug</name>
    <dbReference type="NCBI Taxonomy" id="30085"/>
    <lineage>
        <taxon>Eukaryota</taxon>
        <taxon>Metazoa</taxon>
        <taxon>Ecdysozoa</taxon>
        <taxon>Arthropoda</taxon>
        <taxon>Hexapoda</taxon>
        <taxon>Insecta</taxon>
        <taxon>Pterygota</taxon>
        <taxon>Neoptera</taxon>
        <taxon>Paraneoptera</taxon>
        <taxon>Hemiptera</taxon>
        <taxon>Heteroptera</taxon>
        <taxon>Panheteroptera</taxon>
        <taxon>Cimicomorpha</taxon>
        <taxon>Miridae</taxon>
        <taxon>Mirini</taxon>
        <taxon>Lygus</taxon>
    </lineage>
</organism>
<feature type="signal peptide" evidence="1">
    <location>
        <begin position="1"/>
        <end position="18"/>
    </location>
</feature>
<sequence>MMVAVWIALCSIIVIANAGEEKQVKHRIPKLVFFKTRKLSPQLIQLYHEAMDAAGLDVDDAKLQVIREKLVDTASYFKTYYVNQRGMSCFIMYKVARFEGLQLSSYLCVNDHPKEVGMQAIAPHRHYGKRRLNHHKHHHKQGDDDQIPYLQEF</sequence>
<evidence type="ECO:0000256" key="1">
    <source>
        <dbReference type="SAM" id="SignalP"/>
    </source>
</evidence>
<protein>
    <submittedName>
        <fullName evidence="2">Protein tincar</fullName>
    </submittedName>
</protein>
<keyword evidence="1" id="KW-0732">Signal</keyword>